<evidence type="ECO:0000313" key="2">
    <source>
        <dbReference type="EMBL" id="KAK4251460.1"/>
    </source>
</evidence>
<proteinExistence type="predicted"/>
<feature type="compositionally biased region" description="Polar residues" evidence="1">
    <location>
        <begin position="423"/>
        <end position="439"/>
    </location>
</feature>
<feature type="region of interest" description="Disordered" evidence="1">
    <location>
        <begin position="1"/>
        <end position="32"/>
    </location>
</feature>
<dbReference type="EMBL" id="MU857605">
    <property type="protein sequence ID" value="KAK4251460.1"/>
    <property type="molecule type" value="Genomic_DNA"/>
</dbReference>
<reference evidence="2" key="2">
    <citation type="submission" date="2023-05" db="EMBL/GenBank/DDBJ databases">
        <authorList>
            <consortium name="Lawrence Berkeley National Laboratory"/>
            <person name="Steindorff A."/>
            <person name="Hensen N."/>
            <person name="Bonometti L."/>
            <person name="Westerberg I."/>
            <person name="Brannstrom I.O."/>
            <person name="Guillou S."/>
            <person name="Cros-Aarteil S."/>
            <person name="Calhoun S."/>
            <person name="Haridas S."/>
            <person name="Kuo A."/>
            <person name="Mondo S."/>
            <person name="Pangilinan J."/>
            <person name="Riley R."/>
            <person name="Labutti K."/>
            <person name="Andreopoulos B."/>
            <person name="Lipzen A."/>
            <person name="Chen C."/>
            <person name="Yanf M."/>
            <person name="Daum C."/>
            <person name="Ng V."/>
            <person name="Clum A."/>
            <person name="Ohm R."/>
            <person name="Martin F."/>
            <person name="Silar P."/>
            <person name="Natvig D."/>
            <person name="Lalanne C."/>
            <person name="Gautier V."/>
            <person name="Ament-Velasquez S.L."/>
            <person name="Kruys A."/>
            <person name="Hutchinson M.I."/>
            <person name="Powell A.J."/>
            <person name="Barry K."/>
            <person name="Miller A.N."/>
            <person name="Grigoriev I.V."/>
            <person name="Debuchy R."/>
            <person name="Gladieux P."/>
            <person name="Thoren M.H."/>
            <person name="Johannesson H."/>
        </authorList>
    </citation>
    <scope>NUCLEOTIDE SEQUENCE</scope>
    <source>
        <strain evidence="2">CBS 359.72</strain>
    </source>
</reference>
<protein>
    <submittedName>
        <fullName evidence="2">Uncharacterized protein</fullName>
    </submittedName>
</protein>
<accession>A0AAN7CZX1</accession>
<feature type="compositionally biased region" description="Polar residues" evidence="1">
    <location>
        <begin position="187"/>
        <end position="196"/>
    </location>
</feature>
<evidence type="ECO:0000313" key="3">
    <source>
        <dbReference type="Proteomes" id="UP001303647"/>
    </source>
</evidence>
<evidence type="ECO:0000256" key="1">
    <source>
        <dbReference type="SAM" id="MobiDB-lite"/>
    </source>
</evidence>
<name>A0AAN7CZX1_9PEZI</name>
<dbReference type="Proteomes" id="UP001303647">
    <property type="component" value="Unassembled WGS sequence"/>
</dbReference>
<feature type="compositionally biased region" description="Polar residues" evidence="1">
    <location>
        <begin position="463"/>
        <end position="474"/>
    </location>
</feature>
<feature type="compositionally biased region" description="Basic and acidic residues" evidence="1">
    <location>
        <begin position="13"/>
        <end position="30"/>
    </location>
</feature>
<reference evidence="2" key="1">
    <citation type="journal article" date="2023" name="Mol. Phylogenet. Evol.">
        <title>Genome-scale phylogeny and comparative genomics of the fungal order Sordariales.</title>
        <authorList>
            <person name="Hensen N."/>
            <person name="Bonometti L."/>
            <person name="Westerberg I."/>
            <person name="Brannstrom I.O."/>
            <person name="Guillou S."/>
            <person name="Cros-Aarteil S."/>
            <person name="Calhoun S."/>
            <person name="Haridas S."/>
            <person name="Kuo A."/>
            <person name="Mondo S."/>
            <person name="Pangilinan J."/>
            <person name="Riley R."/>
            <person name="LaButti K."/>
            <person name="Andreopoulos B."/>
            <person name="Lipzen A."/>
            <person name="Chen C."/>
            <person name="Yan M."/>
            <person name="Daum C."/>
            <person name="Ng V."/>
            <person name="Clum A."/>
            <person name="Steindorff A."/>
            <person name="Ohm R.A."/>
            <person name="Martin F."/>
            <person name="Silar P."/>
            <person name="Natvig D.O."/>
            <person name="Lalanne C."/>
            <person name="Gautier V."/>
            <person name="Ament-Velasquez S.L."/>
            <person name="Kruys A."/>
            <person name="Hutchinson M.I."/>
            <person name="Powell A.J."/>
            <person name="Barry K."/>
            <person name="Miller A.N."/>
            <person name="Grigoriev I.V."/>
            <person name="Debuchy R."/>
            <person name="Gladieux P."/>
            <person name="Hiltunen Thoren M."/>
            <person name="Johannesson H."/>
        </authorList>
    </citation>
    <scope>NUCLEOTIDE SEQUENCE</scope>
    <source>
        <strain evidence="2">CBS 359.72</strain>
    </source>
</reference>
<comment type="caution">
    <text evidence="2">The sequence shown here is derived from an EMBL/GenBank/DDBJ whole genome shotgun (WGS) entry which is preliminary data.</text>
</comment>
<feature type="region of interest" description="Disordered" evidence="1">
    <location>
        <begin position="147"/>
        <end position="273"/>
    </location>
</feature>
<sequence>MSVFSMIKRGRQAAKEHRAERAKKEKEEAAKPAYKHIPKHAAIDAMSGGPAGWREADRVRIVEQNRRRSAMTASGVGMSGFITPVPTGVPRVHSSLSHVSYPSAYASPVVRLPRAYSYSSMPAGWTPHGREVSYSPIDAGSISVKGKEVERLVDSSRTSRSSSKVSTGRIPLPPSGTFGIRDITPSPVESSGNSTSSRDELEMKPVVRQSVSIPPSARTPASVSRPARPTSDTEFVHRLHPGRSRRVSDPNQAAPRSSLAPRTGSLAPGIPTVPALPPMEFGTAITTPDEFPFAASSDNSIAVDPLASNTFSSSETSAAPVTFNVTEEQACQQAEIGVARLPSQEVAVAMKGPAEVAASNSPTKGGRSISKVTRFTELEPIKSNETMTVTVEPIPPPSQEERQEQGRITVDVTTLPTAFDESALSQQPRMTAPSPTSRPASKPGKLSKTAAANGKLVKKSRWSQRGSKSTAVAG</sequence>
<gene>
    <name evidence="2" type="ORF">C7999DRAFT_27876</name>
</gene>
<feature type="region of interest" description="Disordered" evidence="1">
    <location>
        <begin position="354"/>
        <end position="474"/>
    </location>
</feature>
<feature type="compositionally biased region" description="Low complexity" evidence="1">
    <location>
        <begin position="155"/>
        <end position="167"/>
    </location>
</feature>
<keyword evidence="3" id="KW-1185">Reference proteome</keyword>
<organism evidence="2 3">
    <name type="scientific">Corynascus novoguineensis</name>
    <dbReference type="NCBI Taxonomy" id="1126955"/>
    <lineage>
        <taxon>Eukaryota</taxon>
        <taxon>Fungi</taxon>
        <taxon>Dikarya</taxon>
        <taxon>Ascomycota</taxon>
        <taxon>Pezizomycotina</taxon>
        <taxon>Sordariomycetes</taxon>
        <taxon>Sordariomycetidae</taxon>
        <taxon>Sordariales</taxon>
        <taxon>Chaetomiaceae</taxon>
        <taxon>Corynascus</taxon>
    </lineage>
</organism>
<dbReference type="AlphaFoldDB" id="A0AAN7CZX1"/>